<feature type="domain" description="Glycoside hydrolase family 13 N-terminal" evidence="3">
    <location>
        <begin position="181"/>
        <end position="272"/>
    </location>
</feature>
<dbReference type="InterPro" id="IPR014756">
    <property type="entry name" value="Ig_E-set"/>
</dbReference>
<dbReference type="Gene3D" id="3.20.20.80">
    <property type="entry name" value="Glycosidases"/>
    <property type="match status" value="1"/>
</dbReference>
<feature type="domain" description="Alpha-1,6-glucosidases pullulanase-type C-terminal" evidence="4">
    <location>
        <begin position="759"/>
        <end position="923"/>
    </location>
</feature>
<evidence type="ECO:0000313" key="6">
    <source>
        <dbReference type="EMBL" id="RZU01992.1"/>
    </source>
</evidence>
<dbReference type="InterPro" id="IPR004193">
    <property type="entry name" value="Glyco_hydro_13_N"/>
</dbReference>
<keyword evidence="7" id="KW-1185">Reference proteome</keyword>
<dbReference type="Proteomes" id="UP000293671">
    <property type="component" value="Unassembled WGS sequence"/>
</dbReference>
<evidence type="ECO:0000259" key="4">
    <source>
        <dbReference type="Pfam" id="PF11852"/>
    </source>
</evidence>
<organism evidence="6 7">
    <name type="scientific">Rivibacter subsaxonicus</name>
    <dbReference type="NCBI Taxonomy" id="457575"/>
    <lineage>
        <taxon>Bacteria</taxon>
        <taxon>Pseudomonadati</taxon>
        <taxon>Pseudomonadota</taxon>
        <taxon>Betaproteobacteria</taxon>
        <taxon>Burkholderiales</taxon>
        <taxon>Rivibacter</taxon>
    </lineage>
</organism>
<sequence>MRPGARPTAVLASALVLGLAAGAAPAVAAPALADCNSAEHAVLLAPAATTRREARAHWLDRRLLAWPGAPVSGRYRLHHAERGALLAEPGMPVRGADGALTLDIRAEPLPAALAERFAFVGAGARLELAALPPARLQALHRGQLLLVREDDAGRVIEATGLQPAGALDDLYAAAAGLDDLGVVVQRADPRAGAPGSTRFRLWAPSARSVALCLYGKPAGKALSTLPMQWDAHSGSWSARQGVDLSGAYYRYLVEVFVPGVGIVRNAVTDPYAVSLSADSARSYVADLASAALKPPGWDAHTVPQGARAATDQVIYELHVRDFSINDASVPVARRGKYAAFAEAGSAGMRHLRALAAAGLSDVHLLPVFDFGSVPERGCLIPAIPADATADGTTQRNAVKAVAERDCFNWGYDPFHFNAPEGSYASDAEDGAARVIEFRQMVQALHAAGLRVGMDVVYNHTYASGQHPKSVLDRIVPGYYHRLDADGQVERSTCCDNTATEHLMMGKLMLDSVRLWAREYRIDSFRFDLMGHQPRAAMVALKALLAADNGREIHLLGEGWNFGEVADGKRFVQASQLSLGGSGIGTFSDRARDAIRGGGAGDGEQELQSRRGYVTGLNFEDSDQASASIEPLLRAADLVRVGLAGSLRDYELTTHSGERKPLARIDYAGQPAGYASQPGEVVNYVENHDNHTLWDVAAFKLPRGTSSAERARVQMLAAALNMFSQGIAYFHAGIDLLRSKSLDANSYDSGDWFNRIDWSYRQNHFGSGLPPTHGTPAYDALAAPLLRDERLRAQPADIGFARDQFLDLLRIRQSSALLRLPDADAVRARLSFPNSGARQNPRVMAGRLDGRRLDGAGFAELLYLVNVDPRAQTLELPELAGRNYRLHPVHLGENAADRRPRESASYEPASGRFVVPGSSAVVYVVVQ</sequence>
<reference evidence="6 7" key="1">
    <citation type="submission" date="2019-02" db="EMBL/GenBank/DDBJ databases">
        <title>Genomic Encyclopedia of Type Strains, Phase IV (KMG-IV): sequencing the most valuable type-strain genomes for metagenomic binning, comparative biology and taxonomic classification.</title>
        <authorList>
            <person name="Goeker M."/>
        </authorList>
    </citation>
    <scope>NUCLEOTIDE SEQUENCE [LARGE SCALE GENOMIC DNA]</scope>
    <source>
        <strain evidence="6 7">DSM 19570</strain>
    </source>
</reference>
<dbReference type="CDD" id="cd02860">
    <property type="entry name" value="E_set_Pullulanase"/>
    <property type="match status" value="1"/>
</dbReference>
<dbReference type="InterPro" id="IPR024561">
    <property type="entry name" value="Pullul_strch_C"/>
</dbReference>
<dbReference type="GO" id="GO:0004553">
    <property type="term" value="F:hydrolase activity, hydrolyzing O-glycosyl compounds"/>
    <property type="evidence" value="ECO:0007669"/>
    <property type="project" value="InterPro"/>
</dbReference>
<protein>
    <submittedName>
        <fullName evidence="6">Pullulanase-type alpha-1,6-glucosidase</fullName>
    </submittedName>
</protein>
<dbReference type="RefSeq" id="WP_130429787.1">
    <property type="nucleotide sequence ID" value="NZ_SHKP01000004.1"/>
</dbReference>
<dbReference type="InterPro" id="IPR017853">
    <property type="entry name" value="GH"/>
</dbReference>
<dbReference type="AlphaFoldDB" id="A0A4Q7VYW8"/>
<feature type="signal peptide" evidence="2">
    <location>
        <begin position="1"/>
        <end position="28"/>
    </location>
</feature>
<dbReference type="PANTHER" id="PTHR43002">
    <property type="entry name" value="GLYCOGEN DEBRANCHING ENZYME"/>
    <property type="match status" value="1"/>
</dbReference>
<dbReference type="CDD" id="cd11341">
    <property type="entry name" value="AmyAc_Pullulanase_LD-like"/>
    <property type="match status" value="1"/>
</dbReference>
<dbReference type="Pfam" id="PF11852">
    <property type="entry name" value="Pullul_strch_C"/>
    <property type="match status" value="1"/>
</dbReference>
<evidence type="ECO:0000259" key="5">
    <source>
        <dbReference type="Pfam" id="PF17967"/>
    </source>
</evidence>
<comment type="similarity">
    <text evidence="1">Belongs to the glycosyl hydrolase 13 family.</text>
</comment>
<dbReference type="InterPro" id="IPR040671">
    <property type="entry name" value="Pullulanase_N2"/>
</dbReference>
<dbReference type="OrthoDB" id="9800174at2"/>
<keyword evidence="2" id="KW-0732">Signal</keyword>
<dbReference type="InterPro" id="IPR013783">
    <property type="entry name" value="Ig-like_fold"/>
</dbReference>
<proteinExistence type="inferred from homology"/>
<dbReference type="Gene3D" id="2.60.40.1180">
    <property type="entry name" value="Golgi alpha-mannosidase II"/>
    <property type="match status" value="1"/>
</dbReference>
<dbReference type="SUPFAM" id="SSF81296">
    <property type="entry name" value="E set domains"/>
    <property type="match status" value="2"/>
</dbReference>
<dbReference type="EMBL" id="SHKP01000004">
    <property type="protein sequence ID" value="RZU01992.1"/>
    <property type="molecule type" value="Genomic_DNA"/>
</dbReference>
<comment type="caution">
    <text evidence="6">The sequence shown here is derived from an EMBL/GenBank/DDBJ whole genome shotgun (WGS) entry which is preliminary data.</text>
</comment>
<dbReference type="SUPFAM" id="SSF51445">
    <property type="entry name" value="(Trans)glycosidases"/>
    <property type="match status" value="1"/>
</dbReference>
<evidence type="ECO:0000256" key="1">
    <source>
        <dbReference type="ARBA" id="ARBA00008061"/>
    </source>
</evidence>
<dbReference type="GO" id="GO:0005975">
    <property type="term" value="P:carbohydrate metabolic process"/>
    <property type="evidence" value="ECO:0007669"/>
    <property type="project" value="InterPro"/>
</dbReference>
<dbReference type="Pfam" id="PF17967">
    <property type="entry name" value="Pullulanase_N2"/>
    <property type="match status" value="1"/>
</dbReference>
<evidence type="ECO:0000256" key="2">
    <source>
        <dbReference type="SAM" id="SignalP"/>
    </source>
</evidence>
<feature type="domain" description="Pullulanase N2" evidence="5">
    <location>
        <begin position="54"/>
        <end position="169"/>
    </location>
</feature>
<name>A0A4Q7VYW8_9BURK</name>
<evidence type="ECO:0000313" key="7">
    <source>
        <dbReference type="Proteomes" id="UP000293671"/>
    </source>
</evidence>
<evidence type="ECO:0000259" key="3">
    <source>
        <dbReference type="Pfam" id="PF02922"/>
    </source>
</evidence>
<feature type="chain" id="PRO_5020857742" evidence="2">
    <location>
        <begin position="29"/>
        <end position="926"/>
    </location>
</feature>
<dbReference type="SUPFAM" id="SSF51011">
    <property type="entry name" value="Glycosyl hydrolase domain"/>
    <property type="match status" value="1"/>
</dbReference>
<dbReference type="Gene3D" id="2.60.40.10">
    <property type="entry name" value="Immunoglobulins"/>
    <property type="match status" value="1"/>
</dbReference>
<dbReference type="Gene3D" id="2.60.40.1130">
    <property type="entry name" value="Rab geranylgeranyltransferase alpha-subunit, insert domain"/>
    <property type="match status" value="1"/>
</dbReference>
<gene>
    <name evidence="6" type="ORF">EV670_0010</name>
</gene>
<accession>A0A4Q7VYW8</accession>
<dbReference type="Pfam" id="PF02922">
    <property type="entry name" value="CBM_48"/>
    <property type="match status" value="1"/>
</dbReference>
<dbReference type="InterPro" id="IPR013780">
    <property type="entry name" value="Glyco_hydro_b"/>
</dbReference>